<dbReference type="GO" id="GO:0032968">
    <property type="term" value="P:positive regulation of transcription elongation by RNA polymerase II"/>
    <property type="evidence" value="ECO:0007669"/>
    <property type="project" value="TreeGrafter"/>
</dbReference>
<proteinExistence type="predicted"/>
<dbReference type="GO" id="GO:0008023">
    <property type="term" value="C:transcription elongation factor complex"/>
    <property type="evidence" value="ECO:0007669"/>
    <property type="project" value="InterPro"/>
</dbReference>
<dbReference type="GO" id="GO:0042795">
    <property type="term" value="P:snRNA transcription by RNA polymerase II"/>
    <property type="evidence" value="ECO:0007669"/>
    <property type="project" value="TreeGrafter"/>
</dbReference>
<dbReference type="InterPro" id="IPR042065">
    <property type="entry name" value="E3_ELL-like"/>
</dbReference>
<evidence type="ECO:0000259" key="2">
    <source>
        <dbReference type="Pfam" id="PF10390"/>
    </source>
</evidence>
<feature type="compositionally biased region" description="Polar residues" evidence="1">
    <location>
        <begin position="646"/>
        <end position="661"/>
    </location>
</feature>
<dbReference type="GO" id="GO:0006368">
    <property type="term" value="P:transcription elongation by RNA polymerase II"/>
    <property type="evidence" value="ECO:0007669"/>
    <property type="project" value="InterPro"/>
</dbReference>
<dbReference type="SUPFAM" id="SSF46785">
    <property type="entry name" value="Winged helix' DNA-binding domain"/>
    <property type="match status" value="1"/>
</dbReference>
<evidence type="ECO:0000256" key="1">
    <source>
        <dbReference type="SAM" id="MobiDB-lite"/>
    </source>
</evidence>
<name>A0A0X3PBT8_SCHSO</name>
<dbReference type="Gene3D" id="1.10.10.2670">
    <property type="entry name" value="E3 ubiquitin-protein ligase"/>
    <property type="match status" value="1"/>
</dbReference>
<feature type="compositionally biased region" description="Polar residues" evidence="1">
    <location>
        <begin position="440"/>
        <end position="461"/>
    </location>
</feature>
<feature type="domain" description="RNA polymerase II elongation factor ELL N-terminal" evidence="2">
    <location>
        <begin position="36"/>
        <end position="301"/>
    </location>
</feature>
<feature type="compositionally biased region" description="Polar residues" evidence="1">
    <location>
        <begin position="173"/>
        <end position="184"/>
    </location>
</feature>
<accession>A0A0X3PBT8</accession>
<dbReference type="InterPro" id="IPR036390">
    <property type="entry name" value="WH_DNA-bd_sf"/>
</dbReference>
<organism evidence="3">
    <name type="scientific">Schistocephalus solidus</name>
    <name type="common">Tapeworm</name>
    <dbReference type="NCBI Taxonomy" id="70667"/>
    <lineage>
        <taxon>Eukaryota</taxon>
        <taxon>Metazoa</taxon>
        <taxon>Spiralia</taxon>
        <taxon>Lophotrochozoa</taxon>
        <taxon>Platyhelminthes</taxon>
        <taxon>Cestoda</taxon>
        <taxon>Eucestoda</taxon>
        <taxon>Diphyllobothriidea</taxon>
        <taxon>Diphyllobothriidae</taxon>
        <taxon>Schistocephalus</taxon>
    </lineage>
</organism>
<feature type="region of interest" description="Disordered" evidence="1">
    <location>
        <begin position="607"/>
        <end position="666"/>
    </location>
</feature>
<feature type="compositionally biased region" description="Polar residues" evidence="1">
    <location>
        <begin position="398"/>
        <end position="417"/>
    </location>
</feature>
<dbReference type="InterPro" id="IPR019464">
    <property type="entry name" value="ELL_N"/>
</dbReference>
<gene>
    <name evidence="3" type="ORF">TR125990</name>
</gene>
<feature type="compositionally biased region" description="Polar residues" evidence="1">
    <location>
        <begin position="319"/>
        <end position="328"/>
    </location>
</feature>
<dbReference type="EMBL" id="GEEE01013831">
    <property type="protein sequence ID" value="JAP49394.1"/>
    <property type="molecule type" value="Transcribed_RNA"/>
</dbReference>
<feature type="region of interest" description="Disordered" evidence="1">
    <location>
        <begin position="146"/>
        <end position="206"/>
    </location>
</feature>
<dbReference type="AlphaFoldDB" id="A0A0X3PBT8"/>
<dbReference type="PANTHER" id="PTHR23288:SF17">
    <property type="entry name" value="RNA POLYMERASE II ELONGATION FACTOR ELL"/>
    <property type="match status" value="1"/>
</dbReference>
<reference evidence="3" key="1">
    <citation type="submission" date="2016-01" db="EMBL/GenBank/DDBJ databases">
        <title>Reference transcriptome for the parasite Schistocephalus solidus: insights into the molecular evolution of parasitism.</title>
        <authorList>
            <person name="Hebert F.O."/>
            <person name="Grambauer S."/>
            <person name="Barber I."/>
            <person name="Landry C.R."/>
            <person name="Aubin-Horth N."/>
        </authorList>
    </citation>
    <scope>NUCLEOTIDE SEQUENCE</scope>
</reference>
<feature type="region of interest" description="Disordered" evidence="1">
    <location>
        <begin position="300"/>
        <end position="328"/>
    </location>
</feature>
<dbReference type="GO" id="GO:0000987">
    <property type="term" value="F:cis-regulatory region sequence-specific DNA binding"/>
    <property type="evidence" value="ECO:0007669"/>
    <property type="project" value="TreeGrafter"/>
</dbReference>
<sequence>AAGSCAWLSICLSRIKRMSLESFIESTYRICSGSKTDLEIFHVKLTDSALKNIENLYRKQTKPIKLNVEGDHGTLAVPSKQSYDYFDLSISPVHYSPEGVIDYVQIQGSNVSSLGKPLSRLTVKANDESFSAAKIKMAEVEKEQRRCQSKTTLFPDGSKSVTPRRYQEAFSGQRPTQTPPNSRLSEPRISPSLNTNRSCSPHCASKSPLIPTTDVAARRLRDRIIHLLAVRPYKRPELLLRLKQDGLTNEEKDLVDEILNKVGRPGKQGDFSLVATLYNLVETSWPGYSQYDRAAVTSKKAKLQSSSPTNRLLPENASRGVTSRQNSPSALIAADDFGRKPTRASAPSAPHSLGKKIAALDLLSSGIPAVTVAAQHGITVYLLEQWKSSEAVLRQRYAQRQGSTPSLPVTTIPQPARSSFADIPGKSPNLRKTLLPSAPLQDTESVTPNRPITKEISGSFTSVPKRRLEDSISDTNELIPNVSSNKQRKLTDLEPESSFICSKSSNSTVSAQSIKFARKLPRKPASPVLNDPGCSRQPEPTEEGFESKRTSPTYIKPLTSAELRSVPPSSNAASIPFCEQVNGSSGDSAYYTSNGIAGGFSSSGSSINGSAGGPCARSSIEDAHTNSQISRRRPPMGCGSEAGSCGDSNVPSPETPPTQDTRPPGSFRKFAIQRKPLLIVTSLKIYIRLICISTNHSKPHGKPLKPSKCVF</sequence>
<feature type="region of interest" description="Disordered" evidence="1">
    <location>
        <begin position="398"/>
        <end position="461"/>
    </location>
</feature>
<dbReference type="Pfam" id="PF10390">
    <property type="entry name" value="ELL"/>
    <property type="match status" value="1"/>
</dbReference>
<feature type="non-terminal residue" evidence="3">
    <location>
        <position position="1"/>
    </location>
</feature>
<dbReference type="PANTHER" id="PTHR23288">
    <property type="entry name" value="OCCLUDIN AND RNA POLYMERASE II ELONGATION FACTOR ELL"/>
    <property type="match status" value="1"/>
</dbReference>
<protein>
    <recommendedName>
        <fullName evidence="2">RNA polymerase II elongation factor ELL N-terminal domain-containing protein</fullName>
    </recommendedName>
</protein>
<dbReference type="InterPro" id="IPR031176">
    <property type="entry name" value="ELL/occludin"/>
</dbReference>
<evidence type="ECO:0000313" key="3">
    <source>
        <dbReference type="EMBL" id="JAP49394.1"/>
    </source>
</evidence>
<feature type="region of interest" description="Disordered" evidence="1">
    <location>
        <begin position="520"/>
        <end position="552"/>
    </location>
</feature>